<dbReference type="GO" id="GO:0003735">
    <property type="term" value="F:structural constituent of ribosome"/>
    <property type="evidence" value="ECO:0007669"/>
    <property type="project" value="InterPro"/>
</dbReference>
<feature type="domain" description="Large ribosomal subunit protein bL25 beta" evidence="7">
    <location>
        <begin position="94"/>
        <end position="178"/>
    </location>
</feature>
<dbReference type="GO" id="GO:0008097">
    <property type="term" value="F:5S rRNA binding"/>
    <property type="evidence" value="ECO:0007669"/>
    <property type="project" value="InterPro"/>
</dbReference>
<dbReference type="InterPro" id="IPR011035">
    <property type="entry name" value="Ribosomal_bL25/Gln-tRNA_synth"/>
</dbReference>
<gene>
    <name evidence="5" type="primary">rplY</name>
    <name evidence="5" type="synonym">ctc</name>
    <name evidence="8" type="ORF">D6810_01580</name>
</gene>
<dbReference type="PANTHER" id="PTHR33284">
    <property type="entry name" value="RIBOSOMAL PROTEIN L25/GLN-TRNA SYNTHETASE, ANTI-CODON-BINDING DOMAIN-CONTAINING PROTEIN"/>
    <property type="match status" value="1"/>
</dbReference>
<organism evidence="8 9">
    <name type="scientific">Candidatus Dojkabacteria bacterium</name>
    <dbReference type="NCBI Taxonomy" id="2099670"/>
    <lineage>
        <taxon>Bacteria</taxon>
        <taxon>Candidatus Dojkabacteria</taxon>
    </lineage>
</organism>
<keyword evidence="1 5" id="KW-0699">rRNA-binding</keyword>
<evidence type="ECO:0000256" key="5">
    <source>
        <dbReference type="HAMAP-Rule" id="MF_01334"/>
    </source>
</evidence>
<dbReference type="InterPro" id="IPR037121">
    <property type="entry name" value="Ribosomal_bL25_C"/>
</dbReference>
<comment type="caution">
    <text evidence="8">The sequence shown here is derived from an EMBL/GenBank/DDBJ whole genome shotgun (WGS) entry which is preliminary data.</text>
</comment>
<dbReference type="GO" id="GO:0022625">
    <property type="term" value="C:cytosolic large ribosomal subunit"/>
    <property type="evidence" value="ECO:0007669"/>
    <property type="project" value="TreeGrafter"/>
</dbReference>
<comment type="similarity">
    <text evidence="5">Belongs to the bacterial ribosomal protein bL25 family. CTC subfamily.</text>
</comment>
<proteinExistence type="inferred from homology"/>
<protein>
    <recommendedName>
        <fullName evidence="5">Large ribosomal subunit protein bL25</fullName>
    </recommendedName>
    <alternativeName>
        <fullName evidence="5">General stress protein CTC</fullName>
    </alternativeName>
</protein>
<sequence length="192" mass="21255">MEIEVRKVLGKKCKSLRKQGLVTGSIYGPGFETIYIQMPLNDLLKIEKTYGTSTFFDVTVGEQNYSVVLKNVYRHPVTMVPLNVDFYKPNLEKKMQAKVPIHFVGESPAEKAGLGFLLFNEDSVLVQSLPKNLPSYLEVDISTLSTTDSVITFGDIILPDGVEFDSSVNLSSVVVSIGTNQKDNSQTDTKNI</sequence>
<keyword evidence="3 5" id="KW-0689">Ribosomal protein</keyword>
<evidence type="ECO:0000259" key="6">
    <source>
        <dbReference type="Pfam" id="PF01386"/>
    </source>
</evidence>
<dbReference type="InterPro" id="IPR020057">
    <property type="entry name" value="Ribosomal_bL25_b-dom"/>
</dbReference>
<dbReference type="CDD" id="cd00495">
    <property type="entry name" value="Ribosomal_L25_TL5_CTC"/>
    <property type="match status" value="1"/>
</dbReference>
<name>A0A3M0Z2G4_9BACT</name>
<dbReference type="Pfam" id="PF14693">
    <property type="entry name" value="Ribosomal_TL5_C"/>
    <property type="match status" value="1"/>
</dbReference>
<feature type="domain" description="Large ribosomal subunit protein bL25 L25" evidence="6">
    <location>
        <begin position="2"/>
        <end position="86"/>
    </location>
</feature>
<dbReference type="NCBIfam" id="TIGR00731">
    <property type="entry name" value="bL25_bact_ctc"/>
    <property type="match status" value="1"/>
</dbReference>
<dbReference type="Gene3D" id="2.170.120.20">
    <property type="entry name" value="Ribosomal protein L25, beta domain"/>
    <property type="match status" value="1"/>
</dbReference>
<dbReference type="InterPro" id="IPR020056">
    <property type="entry name" value="Rbsml_bL25/Gln-tRNA_synth_N"/>
</dbReference>
<evidence type="ECO:0000256" key="1">
    <source>
        <dbReference type="ARBA" id="ARBA00022730"/>
    </source>
</evidence>
<dbReference type="AlphaFoldDB" id="A0A3M0Z2G4"/>
<evidence type="ECO:0000313" key="8">
    <source>
        <dbReference type="EMBL" id="RMD77231.1"/>
    </source>
</evidence>
<dbReference type="Pfam" id="PF01386">
    <property type="entry name" value="Ribosomal_L25p"/>
    <property type="match status" value="1"/>
</dbReference>
<dbReference type="HAMAP" id="MF_01334">
    <property type="entry name" value="Ribosomal_bL25_CTC"/>
    <property type="match status" value="1"/>
</dbReference>
<dbReference type="Proteomes" id="UP000269410">
    <property type="component" value="Unassembled WGS sequence"/>
</dbReference>
<dbReference type="InterPro" id="IPR020930">
    <property type="entry name" value="Ribosomal_uL5_bac-type"/>
</dbReference>
<reference evidence="8 9" key="1">
    <citation type="submission" date="2018-10" db="EMBL/GenBank/DDBJ databases">
        <title>Thermophilic Lithotrophy and Phototrophy in an Intertidal, Iron-rich, Geothermal Spring.</title>
        <authorList>
            <person name="Ward L.M."/>
            <person name="Idei A."/>
            <person name="Nakagawa M."/>
            <person name="Ueno Y."/>
            <person name="Fischer W."/>
            <person name="Mcglynn S.E."/>
        </authorList>
    </citation>
    <scope>NUCLEOTIDE SEQUENCE [LARGE SCALE GENOMIC DNA]</scope>
    <source>
        <strain evidence="8">J137</strain>
    </source>
</reference>
<evidence type="ECO:0000256" key="3">
    <source>
        <dbReference type="ARBA" id="ARBA00022980"/>
    </source>
</evidence>
<comment type="function">
    <text evidence="5">This is one of the proteins that binds to the 5S RNA in the ribosome where it forms part of the central protuberance.</text>
</comment>
<dbReference type="EMBL" id="RFKV01000054">
    <property type="protein sequence ID" value="RMD77231.1"/>
    <property type="molecule type" value="Genomic_DNA"/>
</dbReference>
<keyword evidence="2 5" id="KW-0694">RNA-binding</keyword>
<accession>A0A3M0Z2G4</accession>
<dbReference type="Gene3D" id="2.40.240.10">
    <property type="entry name" value="Ribosomal Protein L25, Chain P"/>
    <property type="match status" value="1"/>
</dbReference>
<dbReference type="InterPro" id="IPR001021">
    <property type="entry name" value="Ribosomal_bL25_long"/>
</dbReference>
<dbReference type="GO" id="GO:0006412">
    <property type="term" value="P:translation"/>
    <property type="evidence" value="ECO:0007669"/>
    <property type="project" value="UniProtKB-UniRule"/>
</dbReference>
<evidence type="ECO:0000256" key="4">
    <source>
        <dbReference type="ARBA" id="ARBA00023274"/>
    </source>
</evidence>
<evidence type="ECO:0000313" key="9">
    <source>
        <dbReference type="Proteomes" id="UP000269410"/>
    </source>
</evidence>
<evidence type="ECO:0000259" key="7">
    <source>
        <dbReference type="Pfam" id="PF14693"/>
    </source>
</evidence>
<dbReference type="PANTHER" id="PTHR33284:SF1">
    <property type="entry name" value="RIBOSOMAL PROTEIN L25_GLN-TRNA SYNTHETASE, ANTI-CODON-BINDING DOMAIN-CONTAINING PROTEIN"/>
    <property type="match status" value="1"/>
</dbReference>
<dbReference type="SUPFAM" id="SSF50715">
    <property type="entry name" value="Ribosomal protein L25-like"/>
    <property type="match status" value="1"/>
</dbReference>
<keyword evidence="4 5" id="KW-0687">Ribonucleoprotein</keyword>
<comment type="subunit">
    <text evidence="5">Part of the 50S ribosomal subunit; part of the 5S rRNA/L5/L18/L25 subcomplex. Contacts the 5S rRNA. Binds to the 5S rRNA independently of L5 and L18.</text>
</comment>
<evidence type="ECO:0000256" key="2">
    <source>
        <dbReference type="ARBA" id="ARBA00022884"/>
    </source>
</evidence>
<dbReference type="InterPro" id="IPR029751">
    <property type="entry name" value="Ribosomal_L25_dom"/>
</dbReference>